<name>A0A840LIE3_9BURK</name>
<keyword evidence="2" id="KW-1185">Reference proteome</keyword>
<comment type="caution">
    <text evidence="1">The sequence shown here is derived from an EMBL/GenBank/DDBJ whole genome shotgun (WGS) entry which is preliminary data.</text>
</comment>
<organism evidence="1 2">
    <name type="scientific">Roseateles oligotrophus</name>
    <dbReference type="NCBI Taxonomy" id="1769250"/>
    <lineage>
        <taxon>Bacteria</taxon>
        <taxon>Pseudomonadati</taxon>
        <taxon>Pseudomonadota</taxon>
        <taxon>Betaproteobacteria</taxon>
        <taxon>Burkholderiales</taxon>
        <taxon>Sphaerotilaceae</taxon>
        <taxon>Roseateles</taxon>
    </lineage>
</organism>
<dbReference type="Proteomes" id="UP000562027">
    <property type="component" value="Unassembled WGS sequence"/>
</dbReference>
<accession>A0A840LIE3</accession>
<proteinExistence type="predicted"/>
<evidence type="ECO:0000313" key="2">
    <source>
        <dbReference type="Proteomes" id="UP000562027"/>
    </source>
</evidence>
<dbReference type="EMBL" id="JACHLP010000007">
    <property type="protein sequence ID" value="MBB4845037.1"/>
    <property type="molecule type" value="Genomic_DNA"/>
</dbReference>
<dbReference type="AlphaFoldDB" id="A0A840LIE3"/>
<reference evidence="1 2" key="1">
    <citation type="submission" date="2020-08" db="EMBL/GenBank/DDBJ databases">
        <title>Functional genomics of gut bacteria from endangered species of beetles.</title>
        <authorList>
            <person name="Carlos-Shanley C."/>
        </authorList>
    </citation>
    <scope>NUCLEOTIDE SEQUENCE [LARGE SCALE GENOMIC DNA]</scope>
    <source>
        <strain evidence="1 2">S00239</strain>
    </source>
</reference>
<evidence type="ECO:0000313" key="1">
    <source>
        <dbReference type="EMBL" id="MBB4845037.1"/>
    </source>
</evidence>
<protein>
    <submittedName>
        <fullName evidence="1">Uncharacterized protein</fullName>
    </submittedName>
</protein>
<dbReference type="RefSeq" id="WP_184302411.1">
    <property type="nucleotide sequence ID" value="NZ_JACHLP010000007.1"/>
</dbReference>
<gene>
    <name evidence="1" type="ORF">HNP55_003583</name>
</gene>
<sequence length="73" mass="7496">MSNLFAAFRRLLPNPALQVGKVIAIVDGVATLELPGGGRVQARGTGTVGGSVFFRDGVIEGDAPTLTDVDITV</sequence>